<dbReference type="OrthoDB" id="9990458at2759"/>
<accession>A0A6L2Q7M7</accession>
<feature type="compositionally biased region" description="Low complexity" evidence="5">
    <location>
        <begin position="166"/>
        <end position="178"/>
    </location>
</feature>
<keyword evidence="2 6" id="KW-0812">Transmembrane</keyword>
<feature type="transmembrane region" description="Helical" evidence="6">
    <location>
        <begin position="6"/>
        <end position="28"/>
    </location>
</feature>
<dbReference type="PANTHER" id="PTHR12107:SF0">
    <property type="entry name" value="STARGAZIN (MAMMALIAN CALCIUM CHANNEL) HOMOLOG"/>
    <property type="match status" value="1"/>
</dbReference>
<sequence length="310" mass="35583">AVTKSALFFILATLLLFVGEFCCLFGHFARQRRIFTFISGVLCIVSGLLMLIGLVMYISIFKAEIGSKLRPRSQLQPPLFTYRYGFSFLLVVSGFMATEIAGTCAVFLYIYWHQKEWGRKQLEHHLHRRKLSASSMLLAADHHNPSSLFPCRRHPHSYQQQYTSGRPPQLLRPSPQRRLYLDHDPRECEATPPPVDLHHHHHHQHLHHHHPHHHGSARELSASRSSFFPRDATTNTVSTTADINSCGDNDVDDEDYSPSMQHEHEFVTFDLDDHPPAPHVRAVATTTDELPPQQRRKDFGLDTLRRTTPV</sequence>
<dbReference type="EMBL" id="BLKM01011029">
    <property type="protein sequence ID" value="GFG31839.1"/>
    <property type="molecule type" value="Genomic_DNA"/>
</dbReference>
<feature type="compositionally biased region" description="Basic and acidic residues" evidence="5">
    <location>
        <begin position="179"/>
        <end position="189"/>
    </location>
</feature>
<feature type="compositionally biased region" description="Basic residues" evidence="5">
    <location>
        <begin position="198"/>
        <end position="215"/>
    </location>
</feature>
<dbReference type="Proteomes" id="UP000502823">
    <property type="component" value="Unassembled WGS sequence"/>
</dbReference>
<dbReference type="GO" id="GO:0016247">
    <property type="term" value="F:channel regulator activity"/>
    <property type="evidence" value="ECO:0007669"/>
    <property type="project" value="TreeGrafter"/>
</dbReference>
<dbReference type="InterPro" id="IPR004031">
    <property type="entry name" value="PMP22/EMP/MP20/Claudin"/>
</dbReference>
<evidence type="ECO:0000313" key="9">
    <source>
        <dbReference type="Proteomes" id="UP000502823"/>
    </source>
</evidence>
<evidence type="ECO:0000256" key="5">
    <source>
        <dbReference type="SAM" id="MobiDB-lite"/>
    </source>
</evidence>
<feature type="non-terminal residue" evidence="8">
    <location>
        <position position="1"/>
    </location>
</feature>
<keyword evidence="4 6" id="KW-0472">Membrane</keyword>
<evidence type="ECO:0000256" key="1">
    <source>
        <dbReference type="ARBA" id="ARBA00004141"/>
    </source>
</evidence>
<dbReference type="InParanoid" id="A0A6L2Q7M7"/>
<reference evidence="9" key="2">
    <citation type="submission" date="2020-01" db="EMBL/GenBank/DDBJ databases">
        <title>Draft genome sequence of the Termite Coptotermes fromosanus.</title>
        <authorList>
            <person name="Itakura S."/>
            <person name="Yosikawa Y."/>
            <person name="Umezawa K."/>
        </authorList>
    </citation>
    <scope>NUCLEOTIDE SEQUENCE [LARGE SCALE GENOMIC DNA]</scope>
</reference>
<dbReference type="Gene3D" id="1.20.140.150">
    <property type="match status" value="1"/>
</dbReference>
<evidence type="ECO:0000256" key="3">
    <source>
        <dbReference type="ARBA" id="ARBA00022989"/>
    </source>
</evidence>
<comment type="caution">
    <text evidence="8">The sequence shown here is derived from an EMBL/GenBank/DDBJ whole genome shotgun (WGS) entry which is preliminary data.</text>
</comment>
<dbReference type="GO" id="GO:0051968">
    <property type="term" value="P:positive regulation of synaptic transmission, glutamatergic"/>
    <property type="evidence" value="ECO:0007669"/>
    <property type="project" value="TreeGrafter"/>
</dbReference>
<dbReference type="GO" id="GO:0099590">
    <property type="term" value="P:neurotransmitter receptor internalization"/>
    <property type="evidence" value="ECO:0007669"/>
    <property type="project" value="TreeGrafter"/>
</dbReference>
<evidence type="ECO:0000313" key="7">
    <source>
        <dbReference type="EMBL" id="GFG31839.1"/>
    </source>
</evidence>
<evidence type="ECO:0008006" key="10">
    <source>
        <dbReference type="Google" id="ProtNLM"/>
    </source>
</evidence>
<dbReference type="EMBL" id="BLKM01002473">
    <property type="protein sequence ID" value="GFG40726.1"/>
    <property type="molecule type" value="Genomic_DNA"/>
</dbReference>
<dbReference type="GO" id="GO:0019226">
    <property type="term" value="P:transmission of nerve impulse"/>
    <property type="evidence" value="ECO:0007669"/>
    <property type="project" value="TreeGrafter"/>
</dbReference>
<name>A0A6L2Q7M7_COPFO</name>
<dbReference type="GO" id="GO:0032281">
    <property type="term" value="C:AMPA glutamate receptor complex"/>
    <property type="evidence" value="ECO:0007669"/>
    <property type="project" value="TreeGrafter"/>
</dbReference>
<evidence type="ECO:0000256" key="4">
    <source>
        <dbReference type="ARBA" id="ARBA00023136"/>
    </source>
</evidence>
<comment type="subcellular location">
    <subcellularLocation>
        <location evidence="1">Membrane</location>
        <topology evidence="1">Multi-pass membrane protein</topology>
    </subcellularLocation>
</comment>
<gene>
    <name evidence="7" type="ORF">Cfor_02939</name>
    <name evidence="8" type="ORF">Cfor_03214</name>
</gene>
<dbReference type="AlphaFoldDB" id="A0A6L2Q7M7"/>
<feature type="region of interest" description="Disordered" evidence="5">
    <location>
        <begin position="286"/>
        <end position="310"/>
    </location>
</feature>
<feature type="compositionally biased region" description="Basic and acidic residues" evidence="5">
    <location>
        <begin position="295"/>
        <end position="310"/>
    </location>
</feature>
<feature type="transmembrane region" description="Helical" evidence="6">
    <location>
        <begin position="81"/>
        <end position="112"/>
    </location>
</feature>
<evidence type="ECO:0000256" key="6">
    <source>
        <dbReference type="SAM" id="Phobius"/>
    </source>
</evidence>
<dbReference type="InterPro" id="IPR051072">
    <property type="entry name" value="CACNG_subunit"/>
</dbReference>
<feature type="transmembrane region" description="Helical" evidence="6">
    <location>
        <begin position="35"/>
        <end position="61"/>
    </location>
</feature>
<dbReference type="GO" id="GO:0098943">
    <property type="term" value="P:neurotransmitter receptor transport, postsynaptic endosome to lysosome"/>
    <property type="evidence" value="ECO:0007669"/>
    <property type="project" value="TreeGrafter"/>
</dbReference>
<feature type="region of interest" description="Disordered" evidence="5">
    <location>
        <begin position="149"/>
        <end position="222"/>
    </location>
</feature>
<evidence type="ECO:0000256" key="2">
    <source>
        <dbReference type="ARBA" id="ARBA00022692"/>
    </source>
</evidence>
<reference evidence="8" key="1">
    <citation type="journal article" date="2020" name="J. Asia-Pac. Entomol.">
        <title>Draft genome sequence of the termite, Coptotermes formosanus: Genetic insights into the pyruvate dehydrogenase complex of the termite.</title>
        <authorList>
            <person name="Itakura S."/>
            <person name="Yosikawa Y."/>
            <person name="Togami Y."/>
            <person name="Umezawa K."/>
        </authorList>
    </citation>
    <scope>NUCLEOTIDE SEQUENCE</scope>
    <source>
        <tissue evidence="8">Head</tissue>
    </source>
</reference>
<protein>
    <recommendedName>
        <fullName evidence="10">Voltage-dependent calcium channel gamma-7 subunit</fullName>
    </recommendedName>
</protein>
<dbReference type="GO" id="GO:0098970">
    <property type="term" value="P:postsynaptic neurotransmitter receptor diffusion trapping"/>
    <property type="evidence" value="ECO:0007669"/>
    <property type="project" value="TreeGrafter"/>
</dbReference>
<dbReference type="PANTHER" id="PTHR12107">
    <property type="entry name" value="VOLTAGE-DEPENDENT CALCIUM CHANNEL GAMMA SUBUNIT"/>
    <property type="match status" value="1"/>
</dbReference>
<proteinExistence type="predicted"/>
<keyword evidence="9" id="KW-1185">Reference proteome</keyword>
<dbReference type="GO" id="GO:0005245">
    <property type="term" value="F:voltage-gated calcium channel activity"/>
    <property type="evidence" value="ECO:0007669"/>
    <property type="project" value="TreeGrafter"/>
</dbReference>
<keyword evidence="3 6" id="KW-1133">Transmembrane helix</keyword>
<organism evidence="8 9">
    <name type="scientific">Coptotermes formosanus</name>
    <name type="common">Formosan subterranean termite</name>
    <dbReference type="NCBI Taxonomy" id="36987"/>
    <lineage>
        <taxon>Eukaryota</taxon>
        <taxon>Metazoa</taxon>
        <taxon>Ecdysozoa</taxon>
        <taxon>Arthropoda</taxon>
        <taxon>Hexapoda</taxon>
        <taxon>Insecta</taxon>
        <taxon>Pterygota</taxon>
        <taxon>Neoptera</taxon>
        <taxon>Polyneoptera</taxon>
        <taxon>Dictyoptera</taxon>
        <taxon>Blattodea</taxon>
        <taxon>Blattoidea</taxon>
        <taxon>Termitoidae</taxon>
        <taxon>Rhinotermitidae</taxon>
        <taxon>Coptotermes</taxon>
    </lineage>
</organism>
<dbReference type="GO" id="GO:0098839">
    <property type="term" value="C:postsynaptic density membrane"/>
    <property type="evidence" value="ECO:0007669"/>
    <property type="project" value="TreeGrafter"/>
</dbReference>
<evidence type="ECO:0000313" key="8">
    <source>
        <dbReference type="EMBL" id="GFG40726.1"/>
    </source>
</evidence>
<dbReference type="Pfam" id="PF13903">
    <property type="entry name" value="Claudin_2"/>
    <property type="match status" value="1"/>
</dbReference>